<dbReference type="AlphaFoldDB" id="A0A7X0C3G7"/>
<evidence type="ECO:0000313" key="2">
    <source>
        <dbReference type="Proteomes" id="UP000583800"/>
    </source>
</evidence>
<proteinExistence type="predicted"/>
<comment type="caution">
    <text evidence="1">The sequence shown here is derived from an EMBL/GenBank/DDBJ whole genome shotgun (WGS) entry which is preliminary data.</text>
</comment>
<dbReference type="RefSeq" id="WP_221496394.1">
    <property type="nucleotide sequence ID" value="NZ_JACHJB010000002.1"/>
</dbReference>
<dbReference type="Pfam" id="PF14087">
    <property type="entry name" value="DUF4267"/>
    <property type="match status" value="1"/>
</dbReference>
<gene>
    <name evidence="1" type="ORF">FHU36_003496</name>
</gene>
<accession>A0A7X0C3G7</accession>
<dbReference type="EMBL" id="JACHJB010000002">
    <property type="protein sequence ID" value="MBB6346951.1"/>
    <property type="molecule type" value="Genomic_DNA"/>
</dbReference>
<name>A0A7X0C3G7_9ACTN</name>
<protein>
    <submittedName>
        <fullName evidence="1">Uncharacterized protein</fullName>
    </submittedName>
</protein>
<evidence type="ECO:0000313" key="1">
    <source>
        <dbReference type="EMBL" id="MBB6346951.1"/>
    </source>
</evidence>
<sequence>MLAGLIAIGIILIGIRLLLQPVASAAGYGVPVSMNAYLAVKGVRDITAGLVVAPGPRDGKPAHARLADSRQRVRPAG</sequence>
<organism evidence="1 2">
    <name type="scientific">Nonomuraea muscovyensis</name>
    <dbReference type="NCBI Taxonomy" id="1124761"/>
    <lineage>
        <taxon>Bacteria</taxon>
        <taxon>Bacillati</taxon>
        <taxon>Actinomycetota</taxon>
        <taxon>Actinomycetes</taxon>
        <taxon>Streptosporangiales</taxon>
        <taxon>Streptosporangiaceae</taxon>
        <taxon>Nonomuraea</taxon>
    </lineage>
</organism>
<dbReference type="InterPro" id="IPR025363">
    <property type="entry name" value="DUF4267"/>
</dbReference>
<reference evidence="1 2" key="1">
    <citation type="submission" date="2020-08" db="EMBL/GenBank/DDBJ databases">
        <title>Sequencing the genomes of 1000 actinobacteria strains.</title>
        <authorList>
            <person name="Klenk H.-P."/>
        </authorList>
    </citation>
    <scope>NUCLEOTIDE SEQUENCE [LARGE SCALE GENOMIC DNA]</scope>
    <source>
        <strain evidence="1 2">DSM 45913</strain>
    </source>
</reference>
<keyword evidence="2" id="KW-1185">Reference proteome</keyword>
<dbReference type="Proteomes" id="UP000583800">
    <property type="component" value="Unassembled WGS sequence"/>
</dbReference>